<feature type="region of interest" description="Disordered" evidence="1">
    <location>
        <begin position="1"/>
        <end position="135"/>
    </location>
</feature>
<dbReference type="AlphaFoldDB" id="A0A8J8SWS4"/>
<feature type="compositionally biased region" description="Basic and acidic residues" evidence="1">
    <location>
        <begin position="118"/>
        <end position="135"/>
    </location>
</feature>
<gene>
    <name evidence="2" type="ORF">FGO68_gene16226</name>
</gene>
<feature type="compositionally biased region" description="Basic and acidic residues" evidence="1">
    <location>
        <begin position="216"/>
        <end position="236"/>
    </location>
</feature>
<organism evidence="2 3">
    <name type="scientific">Halteria grandinella</name>
    <dbReference type="NCBI Taxonomy" id="5974"/>
    <lineage>
        <taxon>Eukaryota</taxon>
        <taxon>Sar</taxon>
        <taxon>Alveolata</taxon>
        <taxon>Ciliophora</taxon>
        <taxon>Intramacronucleata</taxon>
        <taxon>Spirotrichea</taxon>
        <taxon>Stichotrichia</taxon>
        <taxon>Sporadotrichida</taxon>
        <taxon>Halteriidae</taxon>
        <taxon>Halteria</taxon>
    </lineage>
</organism>
<comment type="caution">
    <text evidence="2">The sequence shown here is derived from an EMBL/GenBank/DDBJ whole genome shotgun (WGS) entry which is preliminary data.</text>
</comment>
<keyword evidence="3" id="KW-1185">Reference proteome</keyword>
<dbReference type="EMBL" id="RRYP01019570">
    <property type="protein sequence ID" value="TNV73191.1"/>
    <property type="molecule type" value="Genomic_DNA"/>
</dbReference>
<feature type="compositionally biased region" description="Basic residues" evidence="1">
    <location>
        <begin position="199"/>
        <end position="215"/>
    </location>
</feature>
<reference evidence="2" key="1">
    <citation type="submission" date="2019-06" db="EMBL/GenBank/DDBJ databases">
        <authorList>
            <person name="Zheng W."/>
        </authorList>
    </citation>
    <scope>NUCLEOTIDE SEQUENCE</scope>
    <source>
        <strain evidence="2">QDHG01</strain>
    </source>
</reference>
<proteinExistence type="predicted"/>
<evidence type="ECO:0000256" key="1">
    <source>
        <dbReference type="SAM" id="MobiDB-lite"/>
    </source>
</evidence>
<feature type="compositionally biased region" description="Polar residues" evidence="1">
    <location>
        <begin position="31"/>
        <end position="42"/>
    </location>
</feature>
<protein>
    <submittedName>
        <fullName evidence="2">Uncharacterized protein</fullName>
    </submittedName>
</protein>
<name>A0A8J8SWS4_HALGN</name>
<feature type="compositionally biased region" description="Basic and acidic residues" evidence="1">
    <location>
        <begin position="1"/>
        <end position="11"/>
    </location>
</feature>
<evidence type="ECO:0000313" key="2">
    <source>
        <dbReference type="EMBL" id="TNV73191.1"/>
    </source>
</evidence>
<feature type="region of interest" description="Disordered" evidence="1">
    <location>
        <begin position="166"/>
        <end position="236"/>
    </location>
</feature>
<feature type="compositionally biased region" description="Basic and acidic residues" evidence="1">
    <location>
        <begin position="180"/>
        <end position="198"/>
    </location>
</feature>
<feature type="compositionally biased region" description="Polar residues" evidence="1">
    <location>
        <begin position="50"/>
        <end position="72"/>
    </location>
</feature>
<evidence type="ECO:0000313" key="3">
    <source>
        <dbReference type="Proteomes" id="UP000785679"/>
    </source>
</evidence>
<feature type="compositionally biased region" description="Low complexity" evidence="1">
    <location>
        <begin position="12"/>
        <end position="25"/>
    </location>
</feature>
<accession>A0A8J8SWS4</accession>
<feature type="compositionally biased region" description="Basic and acidic residues" evidence="1">
    <location>
        <begin position="84"/>
        <end position="107"/>
    </location>
</feature>
<dbReference type="Proteomes" id="UP000785679">
    <property type="component" value="Unassembled WGS sequence"/>
</dbReference>
<sequence length="236" mass="26868">MSQKSGTDHKSLNQSNSQLSFQSSQKRSKLSHNQPEEIQTENGHPEHLEQQSVLPSQQFENASQIQNQGLSQKTDKSSKKREIKAKAKAEESQEEKKEAEETKEGAKGKKRGKNSENGLKKEPQIPVKRELPVRERRGIMMHHMLMRAEEEQDLFWLTMGFVSSEGEKDEDFNSEQESQSAKEDSFDSDFGKDEEEKQIKKKVANKGKKATKKSKHVEGNIKAEEVAAEEKQTIAE</sequence>